<dbReference type="PANTHER" id="PTHR30083">
    <property type="entry name" value="TRANSCRIPTIONAL REGULATOR-RELATED"/>
    <property type="match status" value="1"/>
</dbReference>
<evidence type="ECO:0000313" key="3">
    <source>
        <dbReference type="Proteomes" id="UP000013785"/>
    </source>
</evidence>
<dbReference type="SMART" id="SM00470">
    <property type="entry name" value="ParB"/>
    <property type="match status" value="1"/>
</dbReference>
<evidence type="ECO:0000259" key="1">
    <source>
        <dbReference type="SMART" id="SM00470"/>
    </source>
</evidence>
<comment type="caution">
    <text evidence="2">The sequence shown here is derived from an EMBL/GenBank/DDBJ whole genome shotgun (WGS) entry which is preliminary data.</text>
</comment>
<dbReference type="HOGENOM" id="CLU_105812_0_0_9"/>
<keyword evidence="3" id="KW-1185">Reference proteome</keyword>
<dbReference type="PANTHER" id="PTHR30083:SF1">
    <property type="entry name" value="TRANSCRIPTIONAL REGULATOR"/>
    <property type="match status" value="1"/>
</dbReference>
<dbReference type="Proteomes" id="UP000013785">
    <property type="component" value="Unassembled WGS sequence"/>
</dbReference>
<dbReference type="STRING" id="154621.RV11_GL000699"/>
<dbReference type="RefSeq" id="WP_010769516.1">
    <property type="nucleotide sequence ID" value="NZ_ASWE01000001.1"/>
</dbReference>
<evidence type="ECO:0000313" key="2">
    <source>
        <dbReference type="EMBL" id="EOL42529.1"/>
    </source>
</evidence>
<dbReference type="Gene3D" id="3.90.1530.10">
    <property type="entry name" value="Conserved hypothetical protein from pyrococcus furiosus pfu- 392566-001, ParB domain"/>
    <property type="match status" value="1"/>
</dbReference>
<feature type="domain" description="ParB-like N-terminal" evidence="1">
    <location>
        <begin position="13"/>
        <end position="104"/>
    </location>
</feature>
<accession>R3TM28</accession>
<protein>
    <submittedName>
        <fullName evidence="2">ParB-like nuclease</fullName>
    </submittedName>
</protein>
<dbReference type="InterPro" id="IPR036086">
    <property type="entry name" value="ParB/Sulfiredoxin_sf"/>
</dbReference>
<dbReference type="SUPFAM" id="SSF110849">
    <property type="entry name" value="ParB/Sulfiredoxin"/>
    <property type="match status" value="1"/>
</dbReference>
<dbReference type="InterPro" id="IPR003115">
    <property type="entry name" value="ParB_N"/>
</dbReference>
<gene>
    <name evidence="2" type="ORF">UC3_02881</name>
</gene>
<dbReference type="eggNOG" id="COG1475">
    <property type="taxonomic scope" value="Bacteria"/>
</dbReference>
<dbReference type="AlphaFoldDB" id="R3TM28"/>
<proteinExistence type="predicted"/>
<name>R3TM28_9ENTE</name>
<reference evidence="2 3" key="1">
    <citation type="submission" date="2013-02" db="EMBL/GenBank/DDBJ databases">
        <title>The Genome Sequence of Enterococcus phoeniculicola BAA-412.</title>
        <authorList>
            <consortium name="The Broad Institute Genome Sequencing Platform"/>
            <consortium name="The Broad Institute Genome Sequencing Center for Infectious Disease"/>
            <person name="Earl A.M."/>
            <person name="Gilmore M.S."/>
            <person name="Lebreton F."/>
            <person name="Walker B."/>
            <person name="Young S.K."/>
            <person name="Zeng Q."/>
            <person name="Gargeya S."/>
            <person name="Fitzgerald M."/>
            <person name="Haas B."/>
            <person name="Abouelleil A."/>
            <person name="Alvarado L."/>
            <person name="Arachchi H.M."/>
            <person name="Berlin A.M."/>
            <person name="Chapman S.B."/>
            <person name="Dewar J."/>
            <person name="Goldberg J."/>
            <person name="Griggs A."/>
            <person name="Gujja S."/>
            <person name="Hansen M."/>
            <person name="Howarth C."/>
            <person name="Imamovic A."/>
            <person name="Larimer J."/>
            <person name="McCowan C."/>
            <person name="Murphy C."/>
            <person name="Neiman D."/>
            <person name="Pearson M."/>
            <person name="Priest M."/>
            <person name="Roberts A."/>
            <person name="Saif S."/>
            <person name="Shea T."/>
            <person name="Sisk P."/>
            <person name="Sykes S."/>
            <person name="Wortman J."/>
            <person name="Nusbaum C."/>
            <person name="Birren B."/>
        </authorList>
    </citation>
    <scope>NUCLEOTIDE SEQUENCE [LARGE SCALE GENOMIC DNA]</scope>
    <source>
        <strain evidence="2 3">ATCC BAA-412</strain>
    </source>
</reference>
<dbReference type="EMBL" id="AJAT01000017">
    <property type="protein sequence ID" value="EOL42529.1"/>
    <property type="molecule type" value="Genomic_DNA"/>
</dbReference>
<dbReference type="GO" id="GO:0071453">
    <property type="term" value="P:cellular response to oxygen levels"/>
    <property type="evidence" value="ECO:0007669"/>
    <property type="project" value="TreeGrafter"/>
</dbReference>
<dbReference type="Pfam" id="PF02195">
    <property type="entry name" value="ParB_N"/>
    <property type="match status" value="1"/>
</dbReference>
<dbReference type="PATRIC" id="fig|1158610.3.peg.2864"/>
<organism evidence="2 3">
    <name type="scientific">Enterococcus phoeniculicola ATCC BAA-412</name>
    <dbReference type="NCBI Taxonomy" id="1158610"/>
    <lineage>
        <taxon>Bacteria</taxon>
        <taxon>Bacillati</taxon>
        <taxon>Bacillota</taxon>
        <taxon>Bacilli</taxon>
        <taxon>Lactobacillales</taxon>
        <taxon>Enterococcaceae</taxon>
        <taxon>Enterococcus</taxon>
    </lineage>
</organism>
<sequence>MNEGIKFPVMHPMMVPVDQISANGYNPNQMAQNERKLLERSISEDGFTQPIVCYYDKIKDIYLIVDGFHRYTVGKTKFKLSHLPVVLIEKEIENRMASTIRHNRARGVHQIDKLASIVLMLSNKGWSDKKISDHLGMETEEIMRLKQSTGLKEAFINHEFSKSWDVFEAKYYPNT</sequence>
<dbReference type="CDD" id="cd16397">
    <property type="entry name" value="IbrB_like"/>
    <property type="match status" value="1"/>
</dbReference>